<comment type="caution">
    <text evidence="2">The sequence shown here is derived from an EMBL/GenBank/DDBJ whole genome shotgun (WGS) entry which is preliminary data.</text>
</comment>
<evidence type="ECO:0000256" key="1">
    <source>
        <dbReference type="SAM" id="MobiDB-lite"/>
    </source>
</evidence>
<evidence type="ECO:0000313" key="3">
    <source>
        <dbReference type="Proteomes" id="UP000469452"/>
    </source>
</evidence>
<dbReference type="VEuPathDB" id="FungiDB:H257_14113"/>
<protein>
    <submittedName>
        <fullName evidence="2">Uncharacterized protein</fullName>
    </submittedName>
</protein>
<proteinExistence type="predicted"/>
<name>A0A6A5A0R4_APHAT</name>
<evidence type="ECO:0000313" key="2">
    <source>
        <dbReference type="EMBL" id="KAF0752035.1"/>
    </source>
</evidence>
<gene>
    <name evidence="2" type="ORF">AaE_006183</name>
</gene>
<dbReference type="AlphaFoldDB" id="A0A6A5A0R4"/>
<dbReference type="Proteomes" id="UP000469452">
    <property type="component" value="Unassembled WGS sequence"/>
</dbReference>
<dbReference type="EMBL" id="VJMI01011715">
    <property type="protein sequence ID" value="KAF0752035.1"/>
    <property type="molecule type" value="Genomic_DNA"/>
</dbReference>
<feature type="region of interest" description="Disordered" evidence="1">
    <location>
        <begin position="1"/>
        <end position="49"/>
    </location>
</feature>
<reference evidence="2 3" key="1">
    <citation type="submission" date="2019-06" db="EMBL/GenBank/DDBJ databases">
        <title>Genomics analysis of Aphanomyces spp. identifies a new class of oomycete effector associated with host adaptation.</title>
        <authorList>
            <person name="Gaulin E."/>
        </authorList>
    </citation>
    <scope>NUCLEOTIDE SEQUENCE [LARGE SCALE GENOMIC DNA]</scope>
    <source>
        <strain evidence="2 3">E</strain>
    </source>
</reference>
<accession>A0A6A5A0R4</accession>
<sequence length="191" mass="22229">MKVQDDPLTTTKRHKQQWNASTKLTHAKKPKSPSSLRKEEPPVESDMPTVTEAARSLVEKAVECAVRQDAVDRTETTDIFNHQQAMHTKITEWAVMQEDMSRQLKPDQLASDQRDNDERYAILDVELHLERVRLEKSRRKAAIQAFQRHLERQIQQLTAMAEAVNQREVVMDAAFNQYETWVQSHHTRTTT</sequence>
<organism evidence="2 3">
    <name type="scientific">Aphanomyces astaci</name>
    <name type="common">Crayfish plague agent</name>
    <dbReference type="NCBI Taxonomy" id="112090"/>
    <lineage>
        <taxon>Eukaryota</taxon>
        <taxon>Sar</taxon>
        <taxon>Stramenopiles</taxon>
        <taxon>Oomycota</taxon>
        <taxon>Saprolegniomycetes</taxon>
        <taxon>Saprolegniales</taxon>
        <taxon>Verrucalvaceae</taxon>
        <taxon>Aphanomyces</taxon>
    </lineage>
</organism>